<keyword evidence="1" id="KW-0732">Signal</keyword>
<accession>A0A9X7Z6Y5</accession>
<dbReference type="RefSeq" id="WP_206657774.1">
    <property type="nucleotide sequence ID" value="NZ_CP071182.1"/>
</dbReference>
<dbReference type="KEGG" id="afx:JZ786_05475"/>
<organism evidence="2 3">
    <name type="scientific">Alicyclobacillus mengziensis</name>
    <dbReference type="NCBI Taxonomy" id="2931921"/>
    <lineage>
        <taxon>Bacteria</taxon>
        <taxon>Bacillati</taxon>
        <taxon>Bacillota</taxon>
        <taxon>Bacilli</taxon>
        <taxon>Bacillales</taxon>
        <taxon>Alicyclobacillaceae</taxon>
        <taxon>Alicyclobacillus</taxon>
    </lineage>
</organism>
<feature type="signal peptide" evidence="1">
    <location>
        <begin position="1"/>
        <end position="27"/>
    </location>
</feature>
<evidence type="ECO:0000313" key="2">
    <source>
        <dbReference type="EMBL" id="QSO48439.1"/>
    </source>
</evidence>
<dbReference type="Proteomes" id="UP000663505">
    <property type="component" value="Chromosome"/>
</dbReference>
<reference evidence="2 3" key="1">
    <citation type="submission" date="2021-02" db="EMBL/GenBank/DDBJ databases">
        <title>Alicyclobacillus curvatus sp. nov. and Alicyclobacillus mengziensis sp. nov., two acidophilic bacteria isolated from acid mine drainage.</title>
        <authorList>
            <person name="Huang Y."/>
        </authorList>
    </citation>
    <scope>NUCLEOTIDE SEQUENCE [LARGE SCALE GENOMIC DNA]</scope>
    <source>
        <strain evidence="2 3">S30H14</strain>
    </source>
</reference>
<dbReference type="EMBL" id="CP071182">
    <property type="protein sequence ID" value="QSO48439.1"/>
    <property type="molecule type" value="Genomic_DNA"/>
</dbReference>
<protein>
    <submittedName>
        <fullName evidence="2">Uncharacterized protein</fullName>
    </submittedName>
</protein>
<dbReference type="AlphaFoldDB" id="A0A9X7Z6Y5"/>
<evidence type="ECO:0000313" key="3">
    <source>
        <dbReference type="Proteomes" id="UP000663505"/>
    </source>
</evidence>
<proteinExistence type="predicted"/>
<feature type="chain" id="PRO_5040798219" evidence="1">
    <location>
        <begin position="28"/>
        <end position="375"/>
    </location>
</feature>
<gene>
    <name evidence="2" type="ORF">JZ786_05475</name>
</gene>
<name>A0A9X7Z6Y5_9BACL</name>
<keyword evidence="3" id="KW-1185">Reference proteome</keyword>
<evidence type="ECO:0000256" key="1">
    <source>
        <dbReference type="SAM" id="SignalP"/>
    </source>
</evidence>
<sequence>MKKSIRKFLGVTGALCVLSVLPVTAYANTQAHHEFQSTISVDNTVQSKPIAITAMDGQTLTTYMPIWYVDEALKAAGYIASWNGSSHTWSLTRTVPANYYSKLSLGTGDTNITVNGTLVKKVNTIVIKDPAGGADAQDTTYMPIYYINQLFKSVGIFFSWNGHDWNLQNWGGVTQLSGNTSVPVGTADSLTLTGTKGDTITIPWSDVTTSIHGHATATIDRSGHFVANTPGQYTVHTTFGGTKSSITIDVYNPQPASVNVTLGNGILDTNTASKVEKTDSVAVQVVDANNDTIANFNGTVQLSIPSSGGTLSNEGTAEIQNGVGTLTLTAPSSEPVQDESTITASKLISDTASTTLNTIHYGTVVEHYTSAQLSN</sequence>